<dbReference type="EMBL" id="FNXT01000609">
    <property type="protein sequence ID" value="SZX65291.1"/>
    <property type="molecule type" value="Genomic_DNA"/>
</dbReference>
<accession>A0A383VJA8</accession>
<feature type="compositionally biased region" description="Acidic residues" evidence="1">
    <location>
        <begin position="54"/>
        <end position="79"/>
    </location>
</feature>
<protein>
    <submittedName>
        <fullName evidence="2">Uncharacterized protein</fullName>
    </submittedName>
</protein>
<gene>
    <name evidence="2" type="ORF">BQ4739_LOCUS5731</name>
</gene>
<feature type="compositionally biased region" description="Basic and acidic residues" evidence="1">
    <location>
        <begin position="35"/>
        <end position="44"/>
    </location>
</feature>
<name>A0A383VJA8_TETOB</name>
<feature type="region of interest" description="Disordered" evidence="1">
    <location>
        <begin position="1"/>
        <end position="130"/>
    </location>
</feature>
<proteinExistence type="predicted"/>
<evidence type="ECO:0000313" key="3">
    <source>
        <dbReference type="Proteomes" id="UP000256970"/>
    </source>
</evidence>
<dbReference type="AlphaFoldDB" id="A0A383VJA8"/>
<dbReference type="Proteomes" id="UP000256970">
    <property type="component" value="Unassembled WGS sequence"/>
</dbReference>
<sequence length="311" mass="34775">MVAKGKASAKRKQQKEEEVEEEVEKQVKAPKRSKKQEEEEHKAAEAAAAKAAADEAEASEEEDAEGESDDEGEDGEGDGEPLNTDIFEAELKQREEELGKHCMVVGALDEEDEEEEEEDEDEDGKQPSLEQLRALARVFVPKKVEEYYAELAVELSKIGGSESEEEDDEDEEGMDPAMKAMMAEAGFSFRMLNTRHSYPMQDLLKASLAKADKAIKSNKWEDGFCHWAATVQAARRETHWFQDTDVPEVVEAIYEKLRTQWVKLQKRSDEELGGLVVEGAASSKEAFSAFLQALADELQGMEYTAKDVVKS</sequence>
<feature type="compositionally biased region" description="Basic and acidic residues" evidence="1">
    <location>
        <begin position="89"/>
        <end position="100"/>
    </location>
</feature>
<feature type="compositionally biased region" description="Acidic residues" evidence="1">
    <location>
        <begin position="108"/>
        <end position="123"/>
    </location>
</feature>
<reference evidence="2 3" key="1">
    <citation type="submission" date="2016-10" db="EMBL/GenBank/DDBJ databases">
        <authorList>
            <person name="Cai Z."/>
        </authorList>
    </citation>
    <scope>NUCLEOTIDE SEQUENCE [LARGE SCALE GENOMIC DNA]</scope>
</reference>
<evidence type="ECO:0000313" key="2">
    <source>
        <dbReference type="EMBL" id="SZX65291.1"/>
    </source>
</evidence>
<organism evidence="2 3">
    <name type="scientific">Tetradesmus obliquus</name>
    <name type="common">Green alga</name>
    <name type="synonym">Acutodesmus obliquus</name>
    <dbReference type="NCBI Taxonomy" id="3088"/>
    <lineage>
        <taxon>Eukaryota</taxon>
        <taxon>Viridiplantae</taxon>
        <taxon>Chlorophyta</taxon>
        <taxon>core chlorophytes</taxon>
        <taxon>Chlorophyceae</taxon>
        <taxon>CS clade</taxon>
        <taxon>Sphaeropleales</taxon>
        <taxon>Scenedesmaceae</taxon>
        <taxon>Tetradesmus</taxon>
    </lineage>
</organism>
<keyword evidence="3" id="KW-1185">Reference proteome</keyword>
<evidence type="ECO:0000256" key="1">
    <source>
        <dbReference type="SAM" id="MobiDB-lite"/>
    </source>
</evidence>